<evidence type="ECO:0000259" key="1">
    <source>
        <dbReference type="Pfam" id="PF13679"/>
    </source>
</evidence>
<organism evidence="2 3">
    <name type="scientific">Orchesella dallaii</name>
    <dbReference type="NCBI Taxonomy" id="48710"/>
    <lineage>
        <taxon>Eukaryota</taxon>
        <taxon>Metazoa</taxon>
        <taxon>Ecdysozoa</taxon>
        <taxon>Arthropoda</taxon>
        <taxon>Hexapoda</taxon>
        <taxon>Collembola</taxon>
        <taxon>Entomobryomorpha</taxon>
        <taxon>Entomobryoidea</taxon>
        <taxon>Orchesellidae</taxon>
        <taxon>Orchesellinae</taxon>
        <taxon>Orchesella</taxon>
    </lineage>
</organism>
<gene>
    <name evidence="2" type="ORF">ODALV1_LOCUS13090</name>
</gene>
<evidence type="ECO:0000313" key="2">
    <source>
        <dbReference type="EMBL" id="CAL8108792.1"/>
    </source>
</evidence>
<dbReference type="PANTHER" id="PTHR12496:SF2">
    <property type="entry name" value="METHYLTRANSFERASE-LIKE PROTEIN 25B"/>
    <property type="match status" value="1"/>
</dbReference>
<comment type="caution">
    <text evidence="2">The sequence shown here is derived from an EMBL/GenBank/DDBJ whole genome shotgun (WGS) entry which is preliminary data.</text>
</comment>
<sequence>MIVQVEDAEKWIVHIKKFVNAFSWLQDSFVLDFYVDNHWSKLPKSWQEFLPTLTPNDIADLIDLQKNASFKTVPPLGLLAFKATVSVLSLSRTYDQRKLQRKYIKNQTEVHPEFRKLFHRHVKLKKRTEVVNTANILSGLCTETGSTHVYDIGAGLGHLSRYLSYGCNVETTCVDKVQCFGQSATKFDRELESFLIKKRITGASAPSHVCLTLELNKHEQYFEHLSHQFGFTGLHACGNLSSVIIHNFVNSPAKFLVSVGCCYMKMDGNGFPLSAAAKRHDLSFTYEALEVACHANEQYCERLRNGQVRKLMTHSYRAALETILVKKGIRRAGLRGVPNIETLEFQDYATAALSRVPELNVENSELTTPYINECVKDWFKVVIFYSLRLLSANIIETAVLIDRSLFVKEQAPNSNVEILPIFDPNIGPRNLAILCVK</sequence>
<evidence type="ECO:0000313" key="3">
    <source>
        <dbReference type="Proteomes" id="UP001642540"/>
    </source>
</evidence>
<protein>
    <recommendedName>
        <fullName evidence="1">Methyltransferase domain-containing protein</fullName>
    </recommendedName>
</protein>
<accession>A0ABP1QRF7</accession>
<dbReference type="InterPro" id="IPR025714">
    <property type="entry name" value="Methyltranfer_dom"/>
</dbReference>
<proteinExistence type="predicted"/>
<name>A0ABP1QRF7_9HEXA</name>
<feature type="domain" description="Methyltransferase" evidence="1">
    <location>
        <begin position="125"/>
        <end position="267"/>
    </location>
</feature>
<reference evidence="2 3" key="1">
    <citation type="submission" date="2024-08" db="EMBL/GenBank/DDBJ databases">
        <authorList>
            <person name="Cucini C."/>
            <person name="Frati F."/>
        </authorList>
    </citation>
    <scope>NUCLEOTIDE SEQUENCE [LARGE SCALE GENOMIC DNA]</scope>
</reference>
<dbReference type="EMBL" id="CAXLJM020000040">
    <property type="protein sequence ID" value="CAL8108792.1"/>
    <property type="molecule type" value="Genomic_DNA"/>
</dbReference>
<dbReference type="Proteomes" id="UP001642540">
    <property type="component" value="Unassembled WGS sequence"/>
</dbReference>
<dbReference type="InterPro" id="IPR052220">
    <property type="entry name" value="METTL25"/>
</dbReference>
<dbReference type="Pfam" id="PF13679">
    <property type="entry name" value="Methyltransf_32"/>
    <property type="match status" value="1"/>
</dbReference>
<keyword evidence="3" id="KW-1185">Reference proteome</keyword>
<dbReference type="PANTHER" id="PTHR12496">
    <property type="entry name" value="CGI-41 METHYLTRANSFERASE"/>
    <property type="match status" value="1"/>
</dbReference>